<comment type="subcellular location">
    <subcellularLocation>
        <location evidence="1 7 8">Nucleus</location>
    </subcellularLocation>
</comment>
<evidence type="ECO:0000256" key="3">
    <source>
        <dbReference type="ARBA" id="ARBA00023125"/>
    </source>
</evidence>
<organism evidence="12 13">
    <name type="scientific">Schistosoma bovis</name>
    <name type="common">Blood fluke</name>
    <dbReference type="NCBI Taxonomy" id="6184"/>
    <lineage>
        <taxon>Eukaryota</taxon>
        <taxon>Metazoa</taxon>
        <taxon>Spiralia</taxon>
        <taxon>Lophotrochozoa</taxon>
        <taxon>Platyhelminthes</taxon>
        <taxon>Trematoda</taxon>
        <taxon>Digenea</taxon>
        <taxon>Strigeidida</taxon>
        <taxon>Schistosomatoidea</taxon>
        <taxon>Schistosomatidae</taxon>
        <taxon>Schistosoma</taxon>
    </lineage>
</organism>
<feature type="domain" description="Homeobox" evidence="10">
    <location>
        <begin position="320"/>
        <end position="381"/>
    </location>
</feature>
<proteinExistence type="inferred from homology"/>
<evidence type="ECO:0000256" key="5">
    <source>
        <dbReference type="ARBA" id="ARBA00023163"/>
    </source>
</evidence>
<dbReference type="PROSITE" id="PS50071">
    <property type="entry name" value="HOMEOBOX_2"/>
    <property type="match status" value="1"/>
</dbReference>
<dbReference type="SUPFAM" id="SSF47413">
    <property type="entry name" value="lambda repressor-like DNA-binding domains"/>
    <property type="match status" value="1"/>
</dbReference>
<dbReference type="SUPFAM" id="SSF46689">
    <property type="entry name" value="Homeodomain-like"/>
    <property type="match status" value="1"/>
</dbReference>
<dbReference type="PRINTS" id="PR00028">
    <property type="entry name" value="POUDOMAIN"/>
</dbReference>
<dbReference type="GO" id="GO:0000978">
    <property type="term" value="F:RNA polymerase II cis-regulatory region sequence-specific DNA binding"/>
    <property type="evidence" value="ECO:0007669"/>
    <property type="project" value="TreeGrafter"/>
</dbReference>
<dbReference type="InterPro" id="IPR001356">
    <property type="entry name" value="HD"/>
</dbReference>
<evidence type="ECO:0000313" key="13">
    <source>
        <dbReference type="Proteomes" id="UP000290809"/>
    </source>
</evidence>
<dbReference type="GO" id="GO:0000981">
    <property type="term" value="F:DNA-binding transcription factor activity, RNA polymerase II-specific"/>
    <property type="evidence" value="ECO:0007669"/>
    <property type="project" value="InterPro"/>
</dbReference>
<protein>
    <recommendedName>
        <fullName evidence="9">POU domain protein</fullName>
    </recommendedName>
</protein>
<dbReference type="InterPro" id="IPR001387">
    <property type="entry name" value="Cro/C1-type_HTH"/>
</dbReference>
<accession>A0A430QCB6</accession>
<keyword evidence="4 7" id="KW-0371">Homeobox</keyword>
<dbReference type="InterPro" id="IPR017970">
    <property type="entry name" value="Homeobox_CS"/>
</dbReference>
<evidence type="ECO:0000256" key="1">
    <source>
        <dbReference type="ARBA" id="ARBA00004123"/>
    </source>
</evidence>
<dbReference type="Proteomes" id="UP000290809">
    <property type="component" value="Unassembled WGS sequence"/>
</dbReference>
<evidence type="ECO:0000256" key="6">
    <source>
        <dbReference type="ARBA" id="ARBA00023242"/>
    </source>
</evidence>
<comment type="caution">
    <text evidence="12">The sequence shown here is derived from an EMBL/GenBank/DDBJ whole genome shotgun (WGS) entry which is preliminary data.</text>
</comment>
<dbReference type="GO" id="GO:0005634">
    <property type="term" value="C:nucleus"/>
    <property type="evidence" value="ECO:0007669"/>
    <property type="project" value="UniProtKB-SubCell"/>
</dbReference>
<feature type="DNA-binding region" description="Homeobox" evidence="7">
    <location>
        <begin position="322"/>
        <end position="382"/>
    </location>
</feature>
<dbReference type="Pfam" id="PF00046">
    <property type="entry name" value="Homeodomain"/>
    <property type="match status" value="1"/>
</dbReference>
<dbReference type="PROSITE" id="PS00465">
    <property type="entry name" value="POU_2"/>
    <property type="match status" value="1"/>
</dbReference>
<dbReference type="InterPro" id="IPR009057">
    <property type="entry name" value="Homeodomain-like_sf"/>
</dbReference>
<comment type="similarity">
    <text evidence="9">Belongs to the POU transcription factor family.</text>
</comment>
<evidence type="ECO:0000259" key="11">
    <source>
        <dbReference type="PROSITE" id="PS51179"/>
    </source>
</evidence>
<dbReference type="CDD" id="cd00086">
    <property type="entry name" value="homeodomain"/>
    <property type="match status" value="1"/>
</dbReference>
<reference evidence="12 13" key="1">
    <citation type="journal article" date="2019" name="PLoS Pathog.">
        <title>Genome sequence of the bovine parasite Schistosoma bovis Tanzania.</title>
        <authorList>
            <person name="Oey H."/>
            <person name="Zakrzewski M."/>
            <person name="Gobert G."/>
            <person name="Gravermann K."/>
            <person name="Stoye J."/>
            <person name="Jones M."/>
            <person name="Mcmanus D."/>
            <person name="Krause L."/>
        </authorList>
    </citation>
    <scope>NUCLEOTIDE SEQUENCE [LARGE SCALE GENOMIC DNA]</scope>
    <source>
        <strain evidence="12 13">TAN1997</strain>
    </source>
</reference>
<dbReference type="SMART" id="SM00389">
    <property type="entry name" value="HOX"/>
    <property type="match status" value="1"/>
</dbReference>
<dbReference type="Gene3D" id="1.10.10.60">
    <property type="entry name" value="Homeodomain-like"/>
    <property type="match status" value="1"/>
</dbReference>
<evidence type="ECO:0000256" key="8">
    <source>
        <dbReference type="RuleBase" id="RU000682"/>
    </source>
</evidence>
<dbReference type="PROSITE" id="PS51179">
    <property type="entry name" value="POU_3"/>
    <property type="match status" value="1"/>
</dbReference>
<gene>
    <name evidence="12" type="ORF">DC041_0006317</name>
</gene>
<dbReference type="SMART" id="SM00352">
    <property type="entry name" value="POU"/>
    <property type="match status" value="1"/>
</dbReference>
<dbReference type="AlphaFoldDB" id="A0A430QCB6"/>
<dbReference type="InterPro" id="IPR010982">
    <property type="entry name" value="Lambda_DNA-bd_dom_sf"/>
</dbReference>
<evidence type="ECO:0000256" key="4">
    <source>
        <dbReference type="ARBA" id="ARBA00023155"/>
    </source>
</evidence>
<evidence type="ECO:0000256" key="7">
    <source>
        <dbReference type="PROSITE-ProRule" id="PRU00108"/>
    </source>
</evidence>
<dbReference type="EMBL" id="QMKO01001995">
    <property type="protein sequence ID" value="RTG85325.1"/>
    <property type="molecule type" value="Genomic_DNA"/>
</dbReference>
<evidence type="ECO:0000256" key="2">
    <source>
        <dbReference type="ARBA" id="ARBA00023015"/>
    </source>
</evidence>
<dbReference type="Pfam" id="PF00157">
    <property type="entry name" value="Pou"/>
    <property type="match status" value="1"/>
</dbReference>
<evidence type="ECO:0000259" key="10">
    <source>
        <dbReference type="PROSITE" id="PS50071"/>
    </source>
</evidence>
<dbReference type="STRING" id="6184.A0A430QCB6"/>
<keyword evidence="13" id="KW-1185">Reference proteome</keyword>
<dbReference type="InterPro" id="IPR050255">
    <property type="entry name" value="POU_domain_TF"/>
</dbReference>
<evidence type="ECO:0000313" key="12">
    <source>
        <dbReference type="EMBL" id="RTG85325.1"/>
    </source>
</evidence>
<dbReference type="FunFam" id="1.10.260.40:FF:000007">
    <property type="entry name" value="POU domain protein"/>
    <property type="match status" value="1"/>
</dbReference>
<dbReference type="CDD" id="cd00093">
    <property type="entry name" value="HTH_XRE"/>
    <property type="match status" value="1"/>
</dbReference>
<dbReference type="InterPro" id="IPR013847">
    <property type="entry name" value="POU"/>
</dbReference>
<dbReference type="InterPro" id="IPR000327">
    <property type="entry name" value="POU_dom"/>
</dbReference>
<keyword evidence="3 7" id="KW-0238">DNA-binding</keyword>
<dbReference type="Gene3D" id="1.10.260.40">
    <property type="entry name" value="lambda repressor-like DNA-binding domains"/>
    <property type="match status" value="1"/>
</dbReference>
<keyword evidence="6 7" id="KW-0539">Nucleus</keyword>
<keyword evidence="2" id="KW-0805">Transcription regulation</keyword>
<dbReference type="PROSITE" id="PS00027">
    <property type="entry name" value="HOMEOBOX_1"/>
    <property type="match status" value="1"/>
</dbReference>
<keyword evidence="5 9" id="KW-0804">Transcription</keyword>
<name>A0A430QCB6_SCHBO</name>
<sequence>MDPKNTDQKTLCSMHKMNHHSSLLNINNRNYSTDCKNEQSSMFQLSTLKFNDTETIMIHPKSDDDNNVDDSKPETQYCSSYEHPLNSIKQPSRNFDQNNEISNFRSPIFEIGINSCGIPDPFISSNLKCSNNDNNPPGKSSDLNLFMSDHQNHCQCDMSSSVWDKWSFLSSINSYHANSDCTITTTETIQPVGKSDALAEFVDMFKEKRIQLGITQAEVGRALGALNLSGFGCLSQSTICRFESLSLSHKNMLALKPVLEIWLQQMEGGLWVNQEHHLQESRNCFNRTPTDSTGSFRNFSNSSTNSPVFSLFTPSKDSVENQRRKRTCIMGREKYILESFFNATNCRPTSDQMNQLALRLNMPKSVIRVWFCNQRQKHKRLSKLLPNSLPEGK</sequence>
<evidence type="ECO:0000256" key="9">
    <source>
        <dbReference type="RuleBase" id="RU361194"/>
    </source>
</evidence>
<feature type="domain" description="POU-specific" evidence="11">
    <location>
        <begin position="190"/>
        <end position="267"/>
    </location>
</feature>
<dbReference type="PANTHER" id="PTHR11636">
    <property type="entry name" value="POU DOMAIN"/>
    <property type="match status" value="1"/>
</dbReference>
<dbReference type="PANTHER" id="PTHR11636:SF70">
    <property type="entry name" value="INHIBITORY POU PROTEIN"/>
    <property type="match status" value="1"/>
</dbReference>